<evidence type="ECO:0000256" key="1">
    <source>
        <dbReference type="SAM" id="MobiDB-lite"/>
    </source>
</evidence>
<keyword evidence="4" id="KW-1185">Reference proteome</keyword>
<evidence type="ECO:0000256" key="3">
    <source>
        <dbReference type="SAM" id="SignalP"/>
    </source>
</evidence>
<evidence type="ECO:0000256" key="2">
    <source>
        <dbReference type="SAM" id="Phobius"/>
    </source>
</evidence>
<organism evidence="4 5">
    <name type="scientific">Drosophila suzukii</name>
    <name type="common">Spotted-wing drosophila fruit fly</name>
    <dbReference type="NCBI Taxonomy" id="28584"/>
    <lineage>
        <taxon>Eukaryota</taxon>
        <taxon>Metazoa</taxon>
        <taxon>Ecdysozoa</taxon>
        <taxon>Arthropoda</taxon>
        <taxon>Hexapoda</taxon>
        <taxon>Insecta</taxon>
        <taxon>Pterygota</taxon>
        <taxon>Neoptera</taxon>
        <taxon>Endopterygota</taxon>
        <taxon>Diptera</taxon>
        <taxon>Brachycera</taxon>
        <taxon>Muscomorpha</taxon>
        <taxon>Ephydroidea</taxon>
        <taxon>Drosophilidae</taxon>
        <taxon>Drosophila</taxon>
        <taxon>Sophophora</taxon>
    </lineage>
</organism>
<gene>
    <name evidence="5" type="primary">LOC108011097</name>
</gene>
<dbReference type="RefSeq" id="XP_070851534.1">
    <property type="nucleotide sequence ID" value="XM_070995433.1"/>
</dbReference>
<proteinExistence type="predicted"/>
<keyword evidence="2" id="KW-1133">Transmembrane helix</keyword>
<name>A0ABM4TNI6_DROSZ</name>
<dbReference type="GeneID" id="108011097"/>
<protein>
    <submittedName>
        <fullName evidence="5">Uncharacterized protein isoform X1</fullName>
    </submittedName>
</protein>
<dbReference type="Proteomes" id="UP001652628">
    <property type="component" value="Chromosome 2L"/>
</dbReference>
<feature type="chain" id="PRO_5047393996" evidence="3">
    <location>
        <begin position="20"/>
        <end position="214"/>
    </location>
</feature>
<keyword evidence="2" id="KW-0472">Membrane</keyword>
<sequence length="214" mass="24712">MKYFIVLLFYGIAWQYSLAAVLPIKPDSPSLSAFEKDENVQLDNHLGPNLSEETITNPHLSDLASLRTNEEPSVKENTEMFDNEDQLKTKSPPLSDFGKVDPIHGPTLPEETKNRIKEIIARLNEKGQPQIWDDYYRPTLSEETKTRINEMFARLNKKNMEVKEVQVSIPQYTKKIELSPRFWVFLVKIIILILLLFSWIGKEHKSTNHSSITA</sequence>
<reference evidence="5" key="1">
    <citation type="submission" date="2025-08" db="UniProtKB">
        <authorList>
            <consortium name="RefSeq"/>
        </authorList>
    </citation>
    <scope>IDENTIFICATION</scope>
</reference>
<feature type="transmembrane region" description="Helical" evidence="2">
    <location>
        <begin position="182"/>
        <end position="201"/>
    </location>
</feature>
<evidence type="ECO:0000313" key="4">
    <source>
        <dbReference type="Proteomes" id="UP001652628"/>
    </source>
</evidence>
<keyword evidence="2" id="KW-0812">Transmembrane</keyword>
<feature type="region of interest" description="Disordered" evidence="1">
    <location>
        <begin position="68"/>
        <end position="108"/>
    </location>
</feature>
<keyword evidence="3" id="KW-0732">Signal</keyword>
<evidence type="ECO:0000313" key="5">
    <source>
        <dbReference type="RefSeq" id="XP_070851534.1"/>
    </source>
</evidence>
<feature type="signal peptide" evidence="3">
    <location>
        <begin position="1"/>
        <end position="19"/>
    </location>
</feature>
<accession>A0ABM4TNI6</accession>
<feature type="compositionally biased region" description="Basic and acidic residues" evidence="1">
    <location>
        <begin position="68"/>
        <end position="78"/>
    </location>
</feature>